<feature type="domain" description="Peptidase C14 caspase" evidence="2">
    <location>
        <begin position="4"/>
        <end position="338"/>
    </location>
</feature>
<comment type="similarity">
    <text evidence="1">Belongs to the peptidase C14B family.</text>
</comment>
<gene>
    <name evidence="3" type="ORF">F3Y22_tig00110186pilonHSYRG00168</name>
</gene>
<protein>
    <submittedName>
        <fullName evidence="3">Metacaspase-5</fullName>
    </submittedName>
</protein>
<dbReference type="InterPro" id="IPR050452">
    <property type="entry name" value="Metacaspase"/>
</dbReference>
<dbReference type="PANTHER" id="PTHR48104">
    <property type="entry name" value="METACASPASE-4"/>
    <property type="match status" value="1"/>
</dbReference>
<dbReference type="Proteomes" id="UP000436088">
    <property type="component" value="Unassembled WGS sequence"/>
</dbReference>
<dbReference type="InterPro" id="IPR011600">
    <property type="entry name" value="Pept_C14_caspase"/>
</dbReference>
<evidence type="ECO:0000313" key="4">
    <source>
        <dbReference type="Proteomes" id="UP000436088"/>
    </source>
</evidence>
<evidence type="ECO:0000313" key="3">
    <source>
        <dbReference type="EMBL" id="KAE8715214.1"/>
    </source>
</evidence>
<keyword evidence="4" id="KW-1185">Reference proteome</keyword>
<proteinExistence type="inferred from homology"/>
<evidence type="ECO:0000259" key="2">
    <source>
        <dbReference type="Pfam" id="PF00656"/>
    </source>
</evidence>
<reference evidence="3" key="1">
    <citation type="submission" date="2019-09" db="EMBL/GenBank/DDBJ databases">
        <title>Draft genome information of white flower Hibiscus syriacus.</title>
        <authorList>
            <person name="Kim Y.-M."/>
        </authorList>
    </citation>
    <scope>NUCLEOTIDE SEQUENCE [LARGE SCALE GENOMIC DNA]</scope>
    <source>
        <strain evidence="3">YM2019G1</strain>
    </source>
</reference>
<organism evidence="3 4">
    <name type="scientific">Hibiscus syriacus</name>
    <name type="common">Rose of Sharon</name>
    <dbReference type="NCBI Taxonomy" id="106335"/>
    <lineage>
        <taxon>Eukaryota</taxon>
        <taxon>Viridiplantae</taxon>
        <taxon>Streptophyta</taxon>
        <taxon>Embryophyta</taxon>
        <taxon>Tracheophyta</taxon>
        <taxon>Spermatophyta</taxon>
        <taxon>Magnoliopsida</taxon>
        <taxon>eudicotyledons</taxon>
        <taxon>Gunneridae</taxon>
        <taxon>Pentapetalae</taxon>
        <taxon>rosids</taxon>
        <taxon>malvids</taxon>
        <taxon>Malvales</taxon>
        <taxon>Malvaceae</taxon>
        <taxon>Malvoideae</taxon>
        <taxon>Hibiscus</taxon>
    </lineage>
</organism>
<comment type="caution">
    <text evidence="3">The sequence shown here is derived from an EMBL/GenBank/DDBJ whole genome shotgun (WGS) entry which is preliminary data.</text>
</comment>
<sequence>MATKRAVLVGCNYPYTKFRLHGCANDVKSIKDIIKKKFGFDERNITVLTDDKDSEGWSSSCLPTGANIKAALNAMVKKAKPEDVLFFYFSGHGTTIPVLEPHKPFRQDEAIVPCDFNLITDVDFRRLVNRLPAEASFTVLSDSCHSGGLIEKEKKQTVSSEDTENTDNQVKGKVKVKAKPKFLGFDFISHAIDTAAGWAVQAVDTAAGWAGQAIDTAAGFAHNEVTKIAQGTHRIFGKDVSLKFHPHYTGGALQLDALEEDDGILLSGCESDETSYDIVSGGRAYGAFTDAVVKTLTNLSAHEEITNKKLLSMAAEAVRKQAHEAEQHPCLYCSDNNKDQPFLGGFA</sequence>
<dbReference type="PANTHER" id="PTHR48104:SF7">
    <property type="entry name" value="METACASPASE-9"/>
    <property type="match status" value="1"/>
</dbReference>
<dbReference type="EMBL" id="VEPZ02000866">
    <property type="protein sequence ID" value="KAE8715214.1"/>
    <property type="molecule type" value="Genomic_DNA"/>
</dbReference>
<accession>A0A6A3BEM0</accession>
<dbReference type="OrthoDB" id="944684at2759"/>
<dbReference type="Pfam" id="PF00656">
    <property type="entry name" value="Peptidase_C14"/>
    <property type="match status" value="1"/>
</dbReference>
<evidence type="ECO:0000256" key="1">
    <source>
        <dbReference type="ARBA" id="ARBA00009005"/>
    </source>
</evidence>
<dbReference type="GO" id="GO:0006508">
    <property type="term" value="P:proteolysis"/>
    <property type="evidence" value="ECO:0007669"/>
    <property type="project" value="InterPro"/>
</dbReference>
<dbReference type="GO" id="GO:0004197">
    <property type="term" value="F:cysteine-type endopeptidase activity"/>
    <property type="evidence" value="ECO:0007669"/>
    <property type="project" value="InterPro"/>
</dbReference>
<name>A0A6A3BEM0_HIBSY</name>
<dbReference type="GO" id="GO:0005737">
    <property type="term" value="C:cytoplasm"/>
    <property type="evidence" value="ECO:0007669"/>
    <property type="project" value="TreeGrafter"/>
</dbReference>
<dbReference type="AlphaFoldDB" id="A0A6A3BEM0"/>
<dbReference type="Gene3D" id="3.40.50.12660">
    <property type="match status" value="2"/>
</dbReference>